<sequence length="363" mass="40451">MKFINFAQSKLVGGIFDANIGYYGGQIQVMTKSGFLNVDYTPKVIILARKYYDICIEEIPAISKSELKSLLKLKRVNVSCLVKVTYETNPAIDGYTIKTITIHNRVKSKLEHALAFIPESELLQRSTDNIASFDTPAGMLFLSAQKAVYQGGLISNYHMFLHSVGGSIDTPQVEVGSDQYAQYLTANYLNVELTELRDVLISNIDYNWSPLKLHSLYMIPFFVACATVGAQITWNAWQLNQYKNTANNASSDVTALLDIKSSIDSHADKIKAVNIIAQQQQLTLLQWHVLYVAFDSGFTAESFDFKEGVYKLRGYSDSASETLAAIAKIEFVSGASFRGGVRKFRNRDNFTIQFSVGNRSGSN</sequence>
<keyword evidence="3" id="KW-1185">Reference proteome</keyword>
<dbReference type="Proteomes" id="UP000307217">
    <property type="component" value="Unassembled WGS sequence"/>
</dbReference>
<evidence type="ECO:0000313" key="4">
    <source>
        <dbReference type="Proteomes" id="UP000307217"/>
    </source>
</evidence>
<evidence type="ECO:0000313" key="2">
    <source>
        <dbReference type="EMBL" id="TMO75945.1"/>
    </source>
</evidence>
<dbReference type="AlphaFoldDB" id="A0A5S3VCS3"/>
<evidence type="ECO:0000313" key="3">
    <source>
        <dbReference type="Proteomes" id="UP000307164"/>
    </source>
</evidence>
<reference evidence="3 4" key="2">
    <citation type="submission" date="2019-06" db="EMBL/GenBank/DDBJ databases">
        <title>Co-occurence of chitin degradation, pigmentation and bioactivity in marine Pseudoalteromonas.</title>
        <authorList>
            <person name="Sonnenschein E.C."/>
            <person name="Bech P.K."/>
        </authorList>
    </citation>
    <scope>NUCLEOTIDE SEQUENCE [LARGE SCALE GENOMIC DNA]</scope>
    <source>
        <strain evidence="4">S3790</strain>
        <strain evidence="3">S3895</strain>
    </source>
</reference>
<dbReference type="EMBL" id="PNBW01000033">
    <property type="protein sequence ID" value="TMO75945.1"/>
    <property type="molecule type" value="Genomic_DNA"/>
</dbReference>
<name>A0A5S3VCS3_9GAMM</name>
<reference evidence="3 4" key="1">
    <citation type="submission" date="2018-01" db="EMBL/GenBank/DDBJ databases">
        <authorList>
            <person name="Paulsen S."/>
            <person name="Gram L.K."/>
        </authorList>
    </citation>
    <scope>NUCLEOTIDE SEQUENCE [LARGE SCALE GENOMIC DNA]</scope>
    <source>
        <strain evidence="1 4">S3790</strain>
        <strain evidence="2 3">S3895</strain>
    </source>
</reference>
<accession>A0A5S3VCS3</accession>
<protein>
    <submittedName>
        <fullName evidence="1">Uncharacterized protein</fullName>
    </submittedName>
</protein>
<gene>
    <name evidence="1" type="ORF">CWC19_03090</name>
    <name evidence="2" type="ORF">CWC20_06730</name>
</gene>
<dbReference type="Proteomes" id="UP000307164">
    <property type="component" value="Unassembled WGS sequence"/>
</dbReference>
<organism evidence="1 4">
    <name type="scientific">Pseudoalteromonas aurantia</name>
    <dbReference type="NCBI Taxonomy" id="43654"/>
    <lineage>
        <taxon>Bacteria</taxon>
        <taxon>Pseudomonadati</taxon>
        <taxon>Pseudomonadota</taxon>
        <taxon>Gammaproteobacteria</taxon>
        <taxon>Alteromonadales</taxon>
        <taxon>Pseudoalteromonadaceae</taxon>
        <taxon>Pseudoalteromonas</taxon>
    </lineage>
</organism>
<dbReference type="EMBL" id="PNBX01000008">
    <property type="protein sequence ID" value="TMO69993.1"/>
    <property type="molecule type" value="Genomic_DNA"/>
</dbReference>
<proteinExistence type="predicted"/>
<dbReference type="RefSeq" id="WP_138589935.1">
    <property type="nucleotide sequence ID" value="NZ_PNBW01000033.1"/>
</dbReference>
<reference evidence="1" key="3">
    <citation type="submission" date="2019-09" db="EMBL/GenBank/DDBJ databases">
        <title>Co-occurence of chitin degradation, pigmentation and bioactivity in marine Pseudoalteromonas.</title>
        <authorList>
            <person name="Sonnenschein E.C."/>
            <person name="Bech P.K."/>
        </authorList>
    </citation>
    <scope>NUCLEOTIDE SEQUENCE</scope>
    <source>
        <strain evidence="1">S3790</strain>
        <strain evidence="2">S3895</strain>
    </source>
</reference>
<comment type="caution">
    <text evidence="1">The sequence shown here is derived from an EMBL/GenBank/DDBJ whole genome shotgun (WGS) entry which is preliminary data.</text>
</comment>
<evidence type="ECO:0000313" key="1">
    <source>
        <dbReference type="EMBL" id="TMO69993.1"/>
    </source>
</evidence>